<keyword evidence="3" id="KW-0949">S-adenosyl-L-methionine</keyword>
<keyword evidence="2" id="KW-0808">Transferase</keyword>
<evidence type="ECO:0000256" key="1">
    <source>
        <dbReference type="ARBA" id="ARBA00022603"/>
    </source>
</evidence>
<dbReference type="PANTHER" id="PTHR43464">
    <property type="entry name" value="METHYLTRANSFERASE"/>
    <property type="match status" value="1"/>
</dbReference>
<dbReference type="InterPro" id="IPR013216">
    <property type="entry name" value="Methyltransf_11"/>
</dbReference>
<name>Q2SW01_BURTA</name>
<dbReference type="InterPro" id="IPR029063">
    <property type="entry name" value="SAM-dependent_MTases_sf"/>
</dbReference>
<dbReference type="CDD" id="cd02440">
    <property type="entry name" value="AdoMet_MTases"/>
    <property type="match status" value="1"/>
</dbReference>
<dbReference type="HOGENOM" id="CLU_049749_4_0_4"/>
<dbReference type="SUPFAM" id="SSF53335">
    <property type="entry name" value="S-adenosyl-L-methionine-dependent methyltransferases"/>
    <property type="match status" value="1"/>
</dbReference>
<reference evidence="5 6" key="1">
    <citation type="journal article" date="2005" name="BMC Genomics">
        <title>Bacterial genome adaptation to niches: divergence of the potential virulence genes in three Burkholderia species of different survival strategies.</title>
        <authorList>
            <person name="Kim H.S."/>
            <person name="Schell M.A."/>
            <person name="Yu Y."/>
            <person name="Ulrich R.L."/>
            <person name="Sarria S.H."/>
            <person name="Nierman W.C."/>
            <person name="DeShazer D."/>
        </authorList>
    </citation>
    <scope>NUCLEOTIDE SEQUENCE [LARGE SCALE GENOMIC DNA]</scope>
    <source>
        <strain evidence="6">ATCC 700388 / DSM 13276 / CCUG 48851 / CIP 106301 / E264</strain>
    </source>
</reference>
<dbReference type="GO" id="GO:0032259">
    <property type="term" value="P:methylation"/>
    <property type="evidence" value="ECO:0007669"/>
    <property type="project" value="UniProtKB-KW"/>
</dbReference>
<dbReference type="Gene3D" id="3.40.50.150">
    <property type="entry name" value="Vaccinia Virus protein VP39"/>
    <property type="match status" value="1"/>
</dbReference>
<dbReference type="EMBL" id="CP000086">
    <property type="protein sequence ID" value="ABC39346.1"/>
    <property type="molecule type" value="Genomic_DNA"/>
</dbReference>
<keyword evidence="6" id="KW-1185">Reference proteome</keyword>
<feature type="domain" description="Methyltransferase type 11" evidence="4">
    <location>
        <begin position="94"/>
        <end position="188"/>
    </location>
</feature>
<dbReference type="KEGG" id="bte:BTH_I2377"/>
<dbReference type="AlphaFoldDB" id="Q2SW01"/>
<keyword evidence="1" id="KW-0489">Methyltransferase</keyword>
<dbReference type="GO" id="GO:0008757">
    <property type="term" value="F:S-adenosylmethionine-dependent methyltransferase activity"/>
    <property type="evidence" value="ECO:0007669"/>
    <property type="project" value="InterPro"/>
</dbReference>
<proteinExistence type="predicted"/>
<evidence type="ECO:0000256" key="2">
    <source>
        <dbReference type="ARBA" id="ARBA00022679"/>
    </source>
</evidence>
<protein>
    <recommendedName>
        <fullName evidence="4">Methyltransferase type 11 domain-containing protein</fullName>
    </recommendedName>
</protein>
<gene>
    <name evidence="5" type="ordered locus">BTH_I2377</name>
</gene>
<dbReference type="Pfam" id="PF08241">
    <property type="entry name" value="Methyltransf_11"/>
    <property type="match status" value="1"/>
</dbReference>
<evidence type="ECO:0000259" key="4">
    <source>
        <dbReference type="Pfam" id="PF08241"/>
    </source>
</evidence>
<dbReference type="PANTHER" id="PTHR43464:SF19">
    <property type="entry name" value="UBIQUINONE BIOSYNTHESIS O-METHYLTRANSFERASE, MITOCHONDRIAL"/>
    <property type="match status" value="1"/>
</dbReference>
<organism evidence="5 6">
    <name type="scientific">Burkholderia thailandensis (strain ATCC 700388 / DSM 13276 / CCUG 48851 / CIP 106301 / E264)</name>
    <dbReference type="NCBI Taxonomy" id="271848"/>
    <lineage>
        <taxon>Bacteria</taxon>
        <taxon>Pseudomonadati</taxon>
        <taxon>Pseudomonadota</taxon>
        <taxon>Betaproteobacteria</taxon>
        <taxon>Burkholderiales</taxon>
        <taxon>Burkholderiaceae</taxon>
        <taxon>Burkholderia</taxon>
        <taxon>pseudomallei group</taxon>
    </lineage>
</organism>
<sequence length="292" mass="32594">MQPTAPRAERILRRTVASNRLEPLSADCRLRQGAFIVSSDPNPAPPSAPQNIYDDASFFEGYRTLRQGDTGLNGALEFPAMKRLLPDLAGLHVLDLGCGFGDFARYARTHGAASVTAVDVSSRMLDEARARTDDEAITYLQRSIETYHAATRAFDLVVSSLALHYVEDYAGVVARIYDALRSNGRFVFSVEHPICTAYPHGWVRDDDGHKQHWPVDRYRQEGRRDTRWFVDGIVKYHRTVETYVNTLLKAGFTLTHLGEPAPIPDALAVRPDLEAECRRPPILFLAAIRAGS</sequence>
<evidence type="ECO:0000313" key="5">
    <source>
        <dbReference type="EMBL" id="ABC39346.1"/>
    </source>
</evidence>
<evidence type="ECO:0000256" key="3">
    <source>
        <dbReference type="ARBA" id="ARBA00022691"/>
    </source>
</evidence>
<evidence type="ECO:0000313" key="6">
    <source>
        <dbReference type="Proteomes" id="UP000001930"/>
    </source>
</evidence>
<accession>Q2SW01</accession>
<dbReference type="Proteomes" id="UP000001930">
    <property type="component" value="Chromosome I"/>
</dbReference>